<evidence type="ECO:0000313" key="14">
    <source>
        <dbReference type="Proteomes" id="UP000295382"/>
    </source>
</evidence>
<dbReference type="InterPro" id="IPR041489">
    <property type="entry name" value="PDZ_6"/>
</dbReference>
<keyword evidence="10 11" id="KW-0472">Membrane</keyword>
<evidence type="ECO:0000256" key="7">
    <source>
        <dbReference type="ARBA" id="ARBA00022833"/>
    </source>
</evidence>
<evidence type="ECO:0000256" key="3">
    <source>
        <dbReference type="ARBA" id="ARBA00007931"/>
    </source>
</evidence>
<dbReference type="NCBIfam" id="TIGR00054">
    <property type="entry name" value="RIP metalloprotease RseP"/>
    <property type="match status" value="1"/>
</dbReference>
<feature type="domain" description="PDZ" evidence="12">
    <location>
        <begin position="215"/>
        <end position="267"/>
    </location>
</feature>
<gene>
    <name evidence="13" type="ORF">EDC30_101486</name>
</gene>
<dbReference type="Gene3D" id="2.30.42.10">
    <property type="match status" value="2"/>
</dbReference>
<keyword evidence="5 11" id="KW-0812">Transmembrane</keyword>
<protein>
    <recommendedName>
        <fullName evidence="11">Zinc metalloprotease</fullName>
        <ecNumber evidence="11">3.4.24.-</ecNumber>
    </recommendedName>
</protein>
<evidence type="ECO:0000256" key="11">
    <source>
        <dbReference type="RuleBase" id="RU362031"/>
    </source>
</evidence>
<evidence type="ECO:0000256" key="10">
    <source>
        <dbReference type="ARBA" id="ARBA00023136"/>
    </source>
</evidence>
<feature type="transmembrane region" description="Helical" evidence="11">
    <location>
        <begin position="374"/>
        <end position="394"/>
    </location>
</feature>
<comment type="caution">
    <text evidence="13">The sequence shown here is derived from an EMBL/GenBank/DDBJ whole genome shotgun (WGS) entry which is preliminary data.</text>
</comment>
<dbReference type="Pfam" id="PF17820">
    <property type="entry name" value="PDZ_6"/>
    <property type="match status" value="1"/>
</dbReference>
<dbReference type="OrthoDB" id="9782003at2"/>
<feature type="transmembrane region" description="Helical" evidence="11">
    <location>
        <begin position="424"/>
        <end position="446"/>
    </location>
</feature>
<organism evidence="13 14">
    <name type="scientific">Paucimonas lemoignei</name>
    <name type="common">Pseudomonas lemoignei</name>
    <dbReference type="NCBI Taxonomy" id="29443"/>
    <lineage>
        <taxon>Bacteria</taxon>
        <taxon>Pseudomonadati</taxon>
        <taxon>Pseudomonadota</taxon>
        <taxon>Betaproteobacteria</taxon>
        <taxon>Burkholderiales</taxon>
        <taxon>Burkholderiaceae</taxon>
        <taxon>Paucimonas</taxon>
    </lineage>
</organism>
<keyword evidence="14" id="KW-1185">Reference proteome</keyword>
<dbReference type="PANTHER" id="PTHR42837">
    <property type="entry name" value="REGULATOR OF SIGMA-E PROTEASE RSEP"/>
    <property type="match status" value="1"/>
</dbReference>
<dbReference type="SUPFAM" id="SSF50156">
    <property type="entry name" value="PDZ domain-like"/>
    <property type="match status" value="2"/>
</dbReference>
<keyword evidence="9 11" id="KW-0482">Metalloprotease</keyword>
<dbReference type="InterPro" id="IPR008915">
    <property type="entry name" value="Peptidase_M50"/>
</dbReference>
<keyword evidence="11" id="KW-0479">Metal-binding</keyword>
<dbReference type="GO" id="GO:0006508">
    <property type="term" value="P:proteolysis"/>
    <property type="evidence" value="ECO:0007669"/>
    <property type="project" value="UniProtKB-KW"/>
</dbReference>
<evidence type="ECO:0000256" key="1">
    <source>
        <dbReference type="ARBA" id="ARBA00001947"/>
    </source>
</evidence>
<keyword evidence="7 11" id="KW-0862">Zinc</keyword>
<reference evidence="13 14" key="1">
    <citation type="submission" date="2019-03" db="EMBL/GenBank/DDBJ databases">
        <title>Genomic Encyclopedia of Type Strains, Phase IV (KMG-IV): sequencing the most valuable type-strain genomes for metagenomic binning, comparative biology and taxonomic classification.</title>
        <authorList>
            <person name="Goeker M."/>
        </authorList>
    </citation>
    <scope>NUCLEOTIDE SEQUENCE [LARGE SCALE GENOMIC DNA]</scope>
    <source>
        <strain evidence="13 14">DSM 7445</strain>
    </source>
</reference>
<comment type="cofactor">
    <cofactor evidence="1 11">
        <name>Zn(2+)</name>
        <dbReference type="ChEBI" id="CHEBI:29105"/>
    </cofactor>
</comment>
<evidence type="ECO:0000259" key="12">
    <source>
        <dbReference type="PROSITE" id="PS50106"/>
    </source>
</evidence>
<dbReference type="EMBL" id="SLZQ01000001">
    <property type="protein sequence ID" value="TCS39530.1"/>
    <property type="molecule type" value="Genomic_DNA"/>
</dbReference>
<dbReference type="CDD" id="cd23081">
    <property type="entry name" value="cpPDZ_EcRseP-like"/>
    <property type="match status" value="1"/>
</dbReference>
<evidence type="ECO:0000256" key="6">
    <source>
        <dbReference type="ARBA" id="ARBA00022801"/>
    </source>
</evidence>
<comment type="subcellular location">
    <subcellularLocation>
        <location evidence="2">Membrane</location>
        <topology evidence="2">Multi-pass membrane protein</topology>
    </subcellularLocation>
</comment>
<feature type="transmembrane region" description="Helical" evidence="11">
    <location>
        <begin position="101"/>
        <end position="124"/>
    </location>
</feature>
<keyword evidence="6 11" id="KW-0378">Hydrolase</keyword>
<dbReference type="Proteomes" id="UP000295382">
    <property type="component" value="Unassembled WGS sequence"/>
</dbReference>
<feature type="transmembrane region" description="Helical" evidence="11">
    <location>
        <begin position="7"/>
        <end position="28"/>
    </location>
</feature>
<dbReference type="EC" id="3.4.24.-" evidence="11"/>
<evidence type="ECO:0000256" key="8">
    <source>
        <dbReference type="ARBA" id="ARBA00022989"/>
    </source>
</evidence>
<dbReference type="GO" id="GO:0046872">
    <property type="term" value="F:metal ion binding"/>
    <property type="evidence" value="ECO:0007669"/>
    <property type="project" value="UniProtKB-KW"/>
</dbReference>
<evidence type="ECO:0000256" key="4">
    <source>
        <dbReference type="ARBA" id="ARBA00022670"/>
    </source>
</evidence>
<dbReference type="GO" id="GO:0016020">
    <property type="term" value="C:membrane"/>
    <property type="evidence" value="ECO:0007669"/>
    <property type="project" value="UniProtKB-SubCell"/>
</dbReference>
<evidence type="ECO:0000256" key="9">
    <source>
        <dbReference type="ARBA" id="ARBA00023049"/>
    </source>
</evidence>
<name>A0A4V2UJC1_PAULE</name>
<proteinExistence type="inferred from homology"/>
<dbReference type="InterPro" id="IPR001478">
    <property type="entry name" value="PDZ"/>
</dbReference>
<dbReference type="AlphaFoldDB" id="A0A4V2UJC1"/>
<sequence length="450" mass="48537">MTLLHTLLAFIVVLGTLIVVHELGHYWAARWCGVKVLRFSVGMGKVVWSRRIGPDRTEWALSALPFGGYVKMLDAREGDLSGLPPEDLAREFTRQSVWNRIVIVAAGPLANFLLAITIFAGLYAHGIPEPAPLLRAVPVNTAAYEAGLRGGERVTAVNGEPVQIWSDLRWQLIQLAVERQSAELQVKPRDESASRTVRLPLASISPQDLEGDFLGKLGLDLARPMAKLGKIADGGPAMQAGLREGDVIVAIDGKPIVDGVALIELVRSSPGQVLRMSVQRGGQQLELSVKPEAKKQNGKTIGQIMVEVPVAPEMVIASSSPIDAFGKAVRRTWDSSVLTLKMLGKMLVGELSWKNISGPITIADYAGQTARIGLISYLSFIALISISLGVMNLLPIPVLDGGHLLYYSLEVLTGRPLSERAGEIAQRAGMGILMALMVVAVFNDLVRLMS</sequence>
<keyword evidence="4 13" id="KW-0645">Protease</keyword>
<dbReference type="GO" id="GO:0004222">
    <property type="term" value="F:metalloendopeptidase activity"/>
    <property type="evidence" value="ECO:0007669"/>
    <property type="project" value="InterPro"/>
</dbReference>
<dbReference type="CDD" id="cd06163">
    <property type="entry name" value="S2P-M50_PDZ_RseP-like"/>
    <property type="match status" value="2"/>
</dbReference>
<dbReference type="Pfam" id="PF02163">
    <property type="entry name" value="Peptidase_M50"/>
    <property type="match status" value="1"/>
</dbReference>
<evidence type="ECO:0000256" key="5">
    <source>
        <dbReference type="ARBA" id="ARBA00022692"/>
    </source>
</evidence>
<accession>A0A4V2UJC1</accession>
<evidence type="ECO:0000256" key="2">
    <source>
        <dbReference type="ARBA" id="ARBA00004141"/>
    </source>
</evidence>
<dbReference type="PANTHER" id="PTHR42837:SF2">
    <property type="entry name" value="MEMBRANE METALLOPROTEASE ARASP2, CHLOROPLASTIC-RELATED"/>
    <property type="match status" value="1"/>
</dbReference>
<comment type="similarity">
    <text evidence="3 11">Belongs to the peptidase M50B family.</text>
</comment>
<dbReference type="RefSeq" id="WP_132256904.1">
    <property type="nucleotide sequence ID" value="NZ_SLZQ01000001.1"/>
</dbReference>
<dbReference type="PROSITE" id="PS50106">
    <property type="entry name" value="PDZ"/>
    <property type="match status" value="1"/>
</dbReference>
<dbReference type="InterPro" id="IPR036034">
    <property type="entry name" value="PDZ_sf"/>
</dbReference>
<keyword evidence="8 11" id="KW-1133">Transmembrane helix</keyword>
<dbReference type="InterPro" id="IPR004387">
    <property type="entry name" value="Pept_M50_Zn"/>
</dbReference>
<dbReference type="SMART" id="SM00228">
    <property type="entry name" value="PDZ"/>
    <property type="match status" value="2"/>
</dbReference>
<evidence type="ECO:0000313" key="13">
    <source>
        <dbReference type="EMBL" id="TCS39530.1"/>
    </source>
</evidence>